<comment type="caution">
    <text evidence="1">The sequence shown here is derived from an EMBL/GenBank/DDBJ whole genome shotgun (WGS) entry which is preliminary data.</text>
</comment>
<dbReference type="EMBL" id="JBHSWE010000001">
    <property type="protein sequence ID" value="MFC6670090.1"/>
    <property type="molecule type" value="Genomic_DNA"/>
</dbReference>
<accession>A0ABW1ZY50</accession>
<dbReference type="Proteomes" id="UP001596422">
    <property type="component" value="Unassembled WGS sequence"/>
</dbReference>
<reference evidence="2" key="1">
    <citation type="journal article" date="2019" name="Int. J. Syst. Evol. Microbiol.">
        <title>The Global Catalogue of Microorganisms (GCM) 10K type strain sequencing project: providing services to taxonomists for standard genome sequencing and annotation.</title>
        <authorList>
            <consortium name="The Broad Institute Genomics Platform"/>
            <consortium name="The Broad Institute Genome Sequencing Center for Infectious Disease"/>
            <person name="Wu L."/>
            <person name="Ma J."/>
        </authorList>
    </citation>
    <scope>NUCLEOTIDE SEQUENCE [LARGE SCALE GENOMIC DNA]</scope>
    <source>
        <strain evidence="2">NBRC 111756</strain>
    </source>
</reference>
<dbReference type="Gene3D" id="1.25.40.10">
    <property type="entry name" value="Tetratricopeptide repeat domain"/>
    <property type="match status" value="1"/>
</dbReference>
<evidence type="ECO:0008006" key="3">
    <source>
        <dbReference type="Google" id="ProtNLM"/>
    </source>
</evidence>
<sequence>MQDVAAAYQRILQIDSGNAGATESLAQIADRHEELAREYLANLDAKLLMSLIEQGLKIQPEHRGLLSLKHDVQAASTDSPPSAADRQMIDRLLREAEAHLDAGRFILPPGRNAVENYRKVLSISPDNPTALSRLGEMADLFERTARDDLENGRVAQGISRIEQGLMIDSRHAGLRRLKQAVKDAAER</sequence>
<evidence type="ECO:0000313" key="1">
    <source>
        <dbReference type="EMBL" id="MFC6670090.1"/>
    </source>
</evidence>
<dbReference type="InterPro" id="IPR011990">
    <property type="entry name" value="TPR-like_helical_dom_sf"/>
</dbReference>
<gene>
    <name evidence="1" type="ORF">ACFQDL_08325</name>
</gene>
<organism evidence="1 2">
    <name type="scientific">Marinobacterium aestuariivivens</name>
    <dbReference type="NCBI Taxonomy" id="1698799"/>
    <lineage>
        <taxon>Bacteria</taxon>
        <taxon>Pseudomonadati</taxon>
        <taxon>Pseudomonadota</taxon>
        <taxon>Gammaproteobacteria</taxon>
        <taxon>Oceanospirillales</taxon>
        <taxon>Oceanospirillaceae</taxon>
        <taxon>Marinobacterium</taxon>
    </lineage>
</organism>
<protein>
    <recommendedName>
        <fullName evidence="3">Tetratricopeptide repeat protein</fullName>
    </recommendedName>
</protein>
<dbReference type="RefSeq" id="WP_379908603.1">
    <property type="nucleotide sequence ID" value="NZ_JBHSWE010000001.1"/>
</dbReference>
<dbReference type="SUPFAM" id="SSF48452">
    <property type="entry name" value="TPR-like"/>
    <property type="match status" value="1"/>
</dbReference>
<proteinExistence type="predicted"/>
<name>A0ABW1ZY50_9GAMM</name>
<evidence type="ECO:0000313" key="2">
    <source>
        <dbReference type="Proteomes" id="UP001596422"/>
    </source>
</evidence>
<keyword evidence="2" id="KW-1185">Reference proteome</keyword>